<evidence type="ECO:0000313" key="4">
    <source>
        <dbReference type="EMBL" id="EFJ37556.1"/>
    </source>
</evidence>
<dbReference type="InterPro" id="IPR032799">
    <property type="entry name" value="TAXi_C"/>
</dbReference>
<reference evidence="4 5" key="1">
    <citation type="journal article" date="2011" name="Science">
        <title>The Selaginella genome identifies genetic changes associated with the evolution of vascular plants.</title>
        <authorList>
            <person name="Banks J.A."/>
            <person name="Nishiyama T."/>
            <person name="Hasebe M."/>
            <person name="Bowman J.L."/>
            <person name="Gribskov M."/>
            <person name="dePamphilis C."/>
            <person name="Albert V.A."/>
            <person name="Aono N."/>
            <person name="Aoyama T."/>
            <person name="Ambrose B.A."/>
            <person name="Ashton N.W."/>
            <person name="Axtell M.J."/>
            <person name="Barker E."/>
            <person name="Barker M.S."/>
            <person name="Bennetzen J.L."/>
            <person name="Bonawitz N.D."/>
            <person name="Chapple C."/>
            <person name="Cheng C."/>
            <person name="Correa L.G."/>
            <person name="Dacre M."/>
            <person name="DeBarry J."/>
            <person name="Dreyer I."/>
            <person name="Elias M."/>
            <person name="Engstrom E.M."/>
            <person name="Estelle M."/>
            <person name="Feng L."/>
            <person name="Finet C."/>
            <person name="Floyd S.K."/>
            <person name="Frommer W.B."/>
            <person name="Fujita T."/>
            <person name="Gramzow L."/>
            <person name="Gutensohn M."/>
            <person name="Harholt J."/>
            <person name="Hattori M."/>
            <person name="Heyl A."/>
            <person name="Hirai T."/>
            <person name="Hiwatashi Y."/>
            <person name="Ishikawa M."/>
            <person name="Iwata M."/>
            <person name="Karol K.G."/>
            <person name="Koehler B."/>
            <person name="Kolukisaoglu U."/>
            <person name="Kubo M."/>
            <person name="Kurata T."/>
            <person name="Lalonde S."/>
            <person name="Li K."/>
            <person name="Li Y."/>
            <person name="Litt A."/>
            <person name="Lyons E."/>
            <person name="Manning G."/>
            <person name="Maruyama T."/>
            <person name="Michael T.P."/>
            <person name="Mikami K."/>
            <person name="Miyazaki S."/>
            <person name="Morinaga S."/>
            <person name="Murata T."/>
            <person name="Mueller-Roeber B."/>
            <person name="Nelson D.R."/>
            <person name="Obara M."/>
            <person name="Oguri Y."/>
            <person name="Olmstead R.G."/>
            <person name="Onodera N."/>
            <person name="Petersen B.L."/>
            <person name="Pils B."/>
            <person name="Prigge M."/>
            <person name="Rensing S.A."/>
            <person name="Riano-Pachon D.M."/>
            <person name="Roberts A.W."/>
            <person name="Sato Y."/>
            <person name="Scheller H.V."/>
            <person name="Schulz B."/>
            <person name="Schulz C."/>
            <person name="Shakirov E.V."/>
            <person name="Shibagaki N."/>
            <person name="Shinohara N."/>
            <person name="Shippen D.E."/>
            <person name="Soerensen I."/>
            <person name="Sotooka R."/>
            <person name="Sugimoto N."/>
            <person name="Sugita M."/>
            <person name="Sumikawa N."/>
            <person name="Tanurdzic M."/>
            <person name="Theissen G."/>
            <person name="Ulvskov P."/>
            <person name="Wakazuki S."/>
            <person name="Weng J.K."/>
            <person name="Willats W.W."/>
            <person name="Wipf D."/>
            <person name="Wolf P.G."/>
            <person name="Yang L."/>
            <person name="Zimmer A.D."/>
            <person name="Zhu Q."/>
            <person name="Mitros T."/>
            <person name="Hellsten U."/>
            <person name="Loque D."/>
            <person name="Otillar R."/>
            <person name="Salamov A."/>
            <person name="Schmutz J."/>
            <person name="Shapiro H."/>
            <person name="Lindquist E."/>
            <person name="Lucas S."/>
            <person name="Rokhsar D."/>
            <person name="Grigoriev I.V."/>
        </authorList>
    </citation>
    <scope>NUCLEOTIDE SEQUENCE [LARGE SCALE GENOMIC DNA]</scope>
</reference>
<dbReference type="EMBL" id="GL377566">
    <property type="protein sequence ID" value="EFJ37556.1"/>
    <property type="molecule type" value="Genomic_DNA"/>
</dbReference>
<dbReference type="PANTHER" id="PTHR47967">
    <property type="entry name" value="OS07G0603500 PROTEIN-RELATED"/>
    <property type="match status" value="1"/>
</dbReference>
<dbReference type="Gramene" id="EFJ37556">
    <property type="protein sequence ID" value="EFJ37556"/>
    <property type="gene ID" value="SELMODRAFT_27319"/>
</dbReference>
<keyword evidence="1" id="KW-0645">Protease</keyword>
<name>D8QT62_SELML</name>
<feature type="non-terminal residue" evidence="4">
    <location>
        <position position="1"/>
    </location>
</feature>
<dbReference type="OrthoDB" id="2747330at2759"/>
<evidence type="ECO:0000256" key="2">
    <source>
        <dbReference type="ARBA" id="ARBA00022801"/>
    </source>
</evidence>
<dbReference type="KEGG" id="smo:SELMODRAFT_27319"/>
<dbReference type="InterPro" id="IPR033121">
    <property type="entry name" value="PEPTIDASE_A1"/>
</dbReference>
<dbReference type="GO" id="GO:0006508">
    <property type="term" value="P:proteolysis"/>
    <property type="evidence" value="ECO:0007669"/>
    <property type="project" value="UniProtKB-KW"/>
</dbReference>
<dbReference type="Pfam" id="PF14541">
    <property type="entry name" value="TAXi_C"/>
    <property type="match status" value="1"/>
</dbReference>
<dbReference type="GO" id="GO:0008233">
    <property type="term" value="F:peptidase activity"/>
    <property type="evidence" value="ECO:0007669"/>
    <property type="project" value="UniProtKB-KW"/>
</dbReference>
<accession>D8QT62</accession>
<protein>
    <recommendedName>
        <fullName evidence="3">Peptidase A1 domain-containing protein</fullName>
    </recommendedName>
</protein>
<dbReference type="Proteomes" id="UP000001514">
    <property type="component" value="Unassembled WGS sequence"/>
</dbReference>
<feature type="domain" description="Peptidase A1" evidence="3">
    <location>
        <begin position="1"/>
        <end position="157"/>
    </location>
</feature>
<dbReference type="AlphaFoldDB" id="D8QT62"/>
<dbReference type="Gene3D" id="2.40.70.10">
    <property type="entry name" value="Acid Proteases"/>
    <property type="match status" value="1"/>
</dbReference>
<dbReference type="InterPro" id="IPR021109">
    <property type="entry name" value="Peptidase_aspartic_dom_sf"/>
</dbReference>
<dbReference type="OMA" id="WELPRAN"/>
<dbReference type="PANTHER" id="PTHR47967:SF128">
    <property type="entry name" value="ASPARTIC PROTEINASE CDR1-LIKE"/>
    <property type="match status" value="1"/>
</dbReference>
<dbReference type="SUPFAM" id="SSF50630">
    <property type="entry name" value="Acid proteases"/>
    <property type="match status" value="1"/>
</dbReference>
<dbReference type="InParanoid" id="D8QT62"/>
<dbReference type="InterPro" id="IPR051708">
    <property type="entry name" value="Plant_Aspart_Prot_A1"/>
</dbReference>
<keyword evidence="5" id="KW-1185">Reference proteome</keyword>
<organism evidence="5">
    <name type="scientific">Selaginella moellendorffii</name>
    <name type="common">Spikemoss</name>
    <dbReference type="NCBI Taxonomy" id="88036"/>
    <lineage>
        <taxon>Eukaryota</taxon>
        <taxon>Viridiplantae</taxon>
        <taxon>Streptophyta</taxon>
        <taxon>Embryophyta</taxon>
        <taxon>Tracheophyta</taxon>
        <taxon>Lycopodiopsida</taxon>
        <taxon>Selaginellales</taxon>
        <taxon>Selaginellaceae</taxon>
        <taxon>Selaginella</taxon>
    </lineage>
</organism>
<dbReference type="eggNOG" id="KOG1339">
    <property type="taxonomic scope" value="Eukaryota"/>
</dbReference>
<feature type="non-terminal residue" evidence="4">
    <location>
        <position position="163"/>
    </location>
</feature>
<keyword evidence="2" id="KW-0378">Hydrolase</keyword>
<gene>
    <name evidence="4" type="ORF">SELMODRAFT_27319</name>
</gene>
<dbReference type="HOGENOM" id="CLU_005738_0_2_1"/>
<evidence type="ECO:0000259" key="3">
    <source>
        <dbReference type="PROSITE" id="PS51767"/>
    </source>
</evidence>
<sequence length="163" mass="17875">ETFYFVNLTSVSADGYTISMPHSDLDSSVGTIFDSGTTLTFLPLGVYIQVISVFSRRINLPLVNGTSVGLDLCYNISLQRDYTFPSLALHFPDAWMNLHQDNYIVVPSRADAEAWNESVACLAIMSSASIGINIIGNVMQQGYHIMFDNEKSTVTFAPASCSE</sequence>
<proteinExistence type="predicted"/>
<evidence type="ECO:0000313" key="5">
    <source>
        <dbReference type="Proteomes" id="UP000001514"/>
    </source>
</evidence>
<dbReference type="PROSITE" id="PS51767">
    <property type="entry name" value="PEPTIDASE_A1"/>
    <property type="match status" value="1"/>
</dbReference>
<evidence type="ECO:0000256" key="1">
    <source>
        <dbReference type="ARBA" id="ARBA00022670"/>
    </source>
</evidence>